<proteinExistence type="predicted"/>
<name>Q2HEZ1_CHAGB</name>
<dbReference type="AlphaFoldDB" id="Q2HEZ1"/>
<dbReference type="HOGENOM" id="CLU_1555058_0_0_1"/>
<evidence type="ECO:0000313" key="1">
    <source>
        <dbReference type="EMBL" id="EAQ92978.1"/>
    </source>
</evidence>
<dbReference type="InParanoid" id="Q2HEZ1"/>
<dbReference type="Proteomes" id="UP000001056">
    <property type="component" value="Unassembled WGS sequence"/>
</dbReference>
<keyword evidence="2" id="KW-1185">Reference proteome</keyword>
<accession>Q2HEZ1</accession>
<dbReference type="GeneID" id="4387399"/>
<protein>
    <submittedName>
        <fullName evidence="1">Uncharacterized protein</fullName>
    </submittedName>
</protein>
<reference evidence="2" key="1">
    <citation type="journal article" date="2015" name="Genome Announc.">
        <title>Draft genome sequence of the cellulolytic fungus Chaetomium globosum.</title>
        <authorList>
            <person name="Cuomo C.A."/>
            <person name="Untereiner W.A."/>
            <person name="Ma L.-J."/>
            <person name="Grabherr M."/>
            <person name="Birren B.W."/>
        </authorList>
    </citation>
    <scope>NUCLEOTIDE SEQUENCE [LARGE SCALE GENOMIC DNA]</scope>
    <source>
        <strain evidence="2">ATCC 6205 / CBS 148.51 / DSM 1962 / NBRC 6347 / NRRL 1970</strain>
    </source>
</reference>
<sequence>MSRTRPTTESAGMGICLLLGVRPSIRSSGSITWRHLPPVFMALHPVPYATFNAPDGESQTRDTPLGGSFRILIFLANTPPPPSPPMIAVAASKLRWPVLGRAGGRAAHNSSSGDGGGEATRCGRCRTHAARALMVSGTVPLTAALLGRGVGGDGDGGGSGVVGWRRRGWCRI</sequence>
<dbReference type="VEuPathDB" id="FungiDB:CHGG_01213"/>
<dbReference type="EMBL" id="CH408029">
    <property type="protein sequence ID" value="EAQ92978.1"/>
    <property type="molecule type" value="Genomic_DNA"/>
</dbReference>
<evidence type="ECO:0000313" key="2">
    <source>
        <dbReference type="Proteomes" id="UP000001056"/>
    </source>
</evidence>
<dbReference type="RefSeq" id="XP_001220434.1">
    <property type="nucleotide sequence ID" value="XM_001220433.1"/>
</dbReference>
<gene>
    <name evidence="1" type="ORF">CHGG_01213</name>
</gene>
<organism evidence="1 2">
    <name type="scientific">Chaetomium globosum (strain ATCC 6205 / CBS 148.51 / DSM 1962 / NBRC 6347 / NRRL 1970)</name>
    <name type="common">Soil fungus</name>
    <dbReference type="NCBI Taxonomy" id="306901"/>
    <lineage>
        <taxon>Eukaryota</taxon>
        <taxon>Fungi</taxon>
        <taxon>Dikarya</taxon>
        <taxon>Ascomycota</taxon>
        <taxon>Pezizomycotina</taxon>
        <taxon>Sordariomycetes</taxon>
        <taxon>Sordariomycetidae</taxon>
        <taxon>Sordariales</taxon>
        <taxon>Chaetomiaceae</taxon>
        <taxon>Chaetomium</taxon>
    </lineage>
</organism>